<evidence type="ECO:0000313" key="1">
    <source>
        <dbReference type="EMBL" id="VAX07980.1"/>
    </source>
</evidence>
<dbReference type="AlphaFoldDB" id="A0A3B1BC70"/>
<accession>A0A3B1BC70</accession>
<reference evidence="1" key="1">
    <citation type="submission" date="2018-06" db="EMBL/GenBank/DDBJ databases">
        <authorList>
            <person name="Zhirakovskaya E."/>
        </authorList>
    </citation>
    <scope>NUCLEOTIDE SEQUENCE</scope>
</reference>
<sequence>MNKFYNVIIITSCILIAACTPRETRLEKLQPTSGDLSIYQGEYKATPLYFTDNMGLIGYSNIWEFFRGYGKYIGDITNCPESSNAIIKIETTQDNTALLISEIRNSCTPYKKEFTMGQNITLLPTGKLVLIVTSEGPHTMTPADNPTHATSLIIDQNNNLNAIQLGDKGIKNKSSEAILSETLTIYERLN</sequence>
<name>A0A3B1BC70_9ZZZZ</name>
<proteinExistence type="predicted"/>
<dbReference type="EMBL" id="UOFX01000034">
    <property type="protein sequence ID" value="VAX07980.1"/>
    <property type="molecule type" value="Genomic_DNA"/>
</dbReference>
<gene>
    <name evidence="1" type="ORF">MNBD_GAMMA26-1668</name>
</gene>
<dbReference type="PROSITE" id="PS51257">
    <property type="entry name" value="PROKAR_LIPOPROTEIN"/>
    <property type="match status" value="1"/>
</dbReference>
<protein>
    <recommendedName>
        <fullName evidence="2">Lipoprotein</fullName>
    </recommendedName>
</protein>
<organism evidence="1">
    <name type="scientific">hydrothermal vent metagenome</name>
    <dbReference type="NCBI Taxonomy" id="652676"/>
    <lineage>
        <taxon>unclassified sequences</taxon>
        <taxon>metagenomes</taxon>
        <taxon>ecological metagenomes</taxon>
    </lineage>
</organism>
<evidence type="ECO:0008006" key="2">
    <source>
        <dbReference type="Google" id="ProtNLM"/>
    </source>
</evidence>